<protein>
    <recommendedName>
        <fullName evidence="1">SAP domain-containing protein</fullName>
    </recommendedName>
</protein>
<feature type="domain" description="SAP" evidence="1">
    <location>
        <begin position="26"/>
        <end position="60"/>
    </location>
</feature>
<evidence type="ECO:0000313" key="2">
    <source>
        <dbReference type="EnsemblProtists" id="EOD09801"/>
    </source>
</evidence>
<dbReference type="GeneID" id="17255921"/>
<dbReference type="Gene3D" id="1.10.720.30">
    <property type="entry name" value="SAP domain"/>
    <property type="match status" value="1"/>
</dbReference>
<dbReference type="AlphaFoldDB" id="A0A0D3IEW6"/>
<dbReference type="KEGG" id="ehx:EMIHUDRAFT_216403"/>
<dbReference type="SMART" id="SM00513">
    <property type="entry name" value="SAP"/>
    <property type="match status" value="1"/>
</dbReference>
<dbReference type="PaxDb" id="2903-EOD09801"/>
<dbReference type="InterPro" id="IPR036361">
    <property type="entry name" value="SAP_dom_sf"/>
</dbReference>
<keyword evidence="3" id="KW-1185">Reference proteome</keyword>
<evidence type="ECO:0000313" key="3">
    <source>
        <dbReference type="Proteomes" id="UP000013827"/>
    </source>
</evidence>
<accession>A0A0D3IEW6</accession>
<sequence length="150" mass="15792">MRVMWPMLAAVRLSVPSTRMCASENLASCTVVQLKEKLRSAGLPVSGRKADLVARLSLPDEAATALQPAPPVDAAVLAFPAAALDGTDTPLQVSINAERPRRGVFEVRVGETVIVSTGPEPRPFPALKALDVDEVTASAVDTAKAYFLLG</sequence>
<dbReference type="EnsemblProtists" id="EOD09801">
    <property type="protein sequence ID" value="EOD09801"/>
    <property type="gene ID" value="EMIHUDRAFT_216403"/>
</dbReference>
<reference evidence="2" key="2">
    <citation type="submission" date="2024-10" db="UniProtKB">
        <authorList>
            <consortium name="EnsemblProtists"/>
        </authorList>
    </citation>
    <scope>IDENTIFICATION</scope>
</reference>
<dbReference type="InterPro" id="IPR003034">
    <property type="entry name" value="SAP_dom"/>
</dbReference>
<evidence type="ECO:0000259" key="1">
    <source>
        <dbReference type="PROSITE" id="PS50800"/>
    </source>
</evidence>
<dbReference type="PROSITE" id="PS50800">
    <property type="entry name" value="SAP"/>
    <property type="match status" value="1"/>
</dbReference>
<dbReference type="Proteomes" id="UP000013827">
    <property type="component" value="Unassembled WGS sequence"/>
</dbReference>
<dbReference type="Pfam" id="PF02037">
    <property type="entry name" value="SAP"/>
    <property type="match status" value="1"/>
</dbReference>
<dbReference type="SUPFAM" id="SSF68906">
    <property type="entry name" value="SAP domain"/>
    <property type="match status" value="1"/>
</dbReference>
<name>A0A0D3IEW6_EMIH1</name>
<organism evidence="2 3">
    <name type="scientific">Emiliania huxleyi (strain CCMP1516)</name>
    <dbReference type="NCBI Taxonomy" id="280463"/>
    <lineage>
        <taxon>Eukaryota</taxon>
        <taxon>Haptista</taxon>
        <taxon>Haptophyta</taxon>
        <taxon>Prymnesiophyceae</taxon>
        <taxon>Isochrysidales</taxon>
        <taxon>Noelaerhabdaceae</taxon>
        <taxon>Emiliania</taxon>
    </lineage>
</organism>
<reference evidence="3" key="1">
    <citation type="journal article" date="2013" name="Nature">
        <title>Pan genome of the phytoplankton Emiliania underpins its global distribution.</title>
        <authorList>
            <person name="Read B.A."/>
            <person name="Kegel J."/>
            <person name="Klute M.J."/>
            <person name="Kuo A."/>
            <person name="Lefebvre S.C."/>
            <person name="Maumus F."/>
            <person name="Mayer C."/>
            <person name="Miller J."/>
            <person name="Monier A."/>
            <person name="Salamov A."/>
            <person name="Young J."/>
            <person name="Aguilar M."/>
            <person name="Claverie J.M."/>
            <person name="Frickenhaus S."/>
            <person name="Gonzalez K."/>
            <person name="Herman E.K."/>
            <person name="Lin Y.C."/>
            <person name="Napier J."/>
            <person name="Ogata H."/>
            <person name="Sarno A.F."/>
            <person name="Shmutz J."/>
            <person name="Schroeder D."/>
            <person name="de Vargas C."/>
            <person name="Verret F."/>
            <person name="von Dassow P."/>
            <person name="Valentin K."/>
            <person name="Van de Peer Y."/>
            <person name="Wheeler G."/>
            <person name="Dacks J.B."/>
            <person name="Delwiche C.F."/>
            <person name="Dyhrman S.T."/>
            <person name="Glockner G."/>
            <person name="John U."/>
            <person name="Richards T."/>
            <person name="Worden A.Z."/>
            <person name="Zhang X."/>
            <person name="Grigoriev I.V."/>
            <person name="Allen A.E."/>
            <person name="Bidle K."/>
            <person name="Borodovsky M."/>
            <person name="Bowler C."/>
            <person name="Brownlee C."/>
            <person name="Cock J.M."/>
            <person name="Elias M."/>
            <person name="Gladyshev V.N."/>
            <person name="Groth M."/>
            <person name="Guda C."/>
            <person name="Hadaegh A."/>
            <person name="Iglesias-Rodriguez M.D."/>
            <person name="Jenkins J."/>
            <person name="Jones B.M."/>
            <person name="Lawson T."/>
            <person name="Leese F."/>
            <person name="Lindquist E."/>
            <person name="Lobanov A."/>
            <person name="Lomsadze A."/>
            <person name="Malik S.B."/>
            <person name="Marsh M.E."/>
            <person name="Mackinder L."/>
            <person name="Mock T."/>
            <person name="Mueller-Roeber B."/>
            <person name="Pagarete A."/>
            <person name="Parker M."/>
            <person name="Probert I."/>
            <person name="Quesneville H."/>
            <person name="Raines C."/>
            <person name="Rensing S.A."/>
            <person name="Riano-Pachon D.M."/>
            <person name="Richier S."/>
            <person name="Rokitta S."/>
            <person name="Shiraiwa Y."/>
            <person name="Soanes D.M."/>
            <person name="van der Giezen M."/>
            <person name="Wahlund T.M."/>
            <person name="Williams B."/>
            <person name="Wilson W."/>
            <person name="Wolfe G."/>
            <person name="Wurch L.L."/>
        </authorList>
    </citation>
    <scope>NUCLEOTIDE SEQUENCE</scope>
</reference>
<proteinExistence type="predicted"/>
<dbReference type="RefSeq" id="XP_005762230.1">
    <property type="nucleotide sequence ID" value="XM_005762173.1"/>
</dbReference>
<dbReference type="HOGENOM" id="CLU_1743960_0_0_1"/>